<feature type="transmembrane region" description="Helical" evidence="9">
    <location>
        <begin position="194"/>
        <end position="214"/>
    </location>
</feature>
<feature type="transmembrane region" description="Helical" evidence="9">
    <location>
        <begin position="226"/>
        <end position="255"/>
    </location>
</feature>
<evidence type="ECO:0000256" key="3">
    <source>
        <dbReference type="ARBA" id="ARBA00020150"/>
    </source>
</evidence>
<feature type="transmembrane region" description="Helical" evidence="9">
    <location>
        <begin position="452"/>
        <end position="470"/>
    </location>
</feature>
<evidence type="ECO:0000256" key="6">
    <source>
        <dbReference type="ARBA" id="ARBA00022989"/>
    </source>
</evidence>
<dbReference type="EMBL" id="JBHLVF010000010">
    <property type="protein sequence ID" value="MFC0390839.1"/>
    <property type="molecule type" value="Genomic_DNA"/>
</dbReference>
<feature type="transmembrane region" description="Helical" evidence="9">
    <location>
        <begin position="400"/>
        <end position="423"/>
    </location>
</feature>
<evidence type="ECO:0000256" key="7">
    <source>
        <dbReference type="ARBA" id="ARBA00023136"/>
    </source>
</evidence>
<evidence type="ECO:0000313" key="10">
    <source>
        <dbReference type="EMBL" id="MFC0390839.1"/>
    </source>
</evidence>
<gene>
    <name evidence="10" type="ORF">ACFFJ8_05585</name>
</gene>
<feature type="transmembrane region" description="Helical" evidence="9">
    <location>
        <begin position="476"/>
        <end position="492"/>
    </location>
</feature>
<dbReference type="InterPro" id="IPR001898">
    <property type="entry name" value="SLC13A/DASS"/>
</dbReference>
<evidence type="ECO:0000256" key="1">
    <source>
        <dbReference type="ARBA" id="ARBA00004141"/>
    </source>
</evidence>
<sequence>MASIKYGYHVKRKWLEQAAAFYQSEADWAAVLRINIHVQDWEAAALTAAHIAGLPLTDDQAAVFGSLLIGCPDELLITNHVLLEFVLHHCRVQDQELGLAYVDRALNQGSEAHAYVQQVSLYEWGARFAQLLQKKTMALEYLQLAETAALESTQPGQDEERGDREINAAKRKLASRKSQLLAENASRLVKPVQWVRLLTVLAAVTCMISFHYLRLMGDLSRPAMDFIGIAIAAVMLWIVNIIPDYLVALGMVMLWVLGGLVEPEAALSGFASTTWLFMIFIMALSAAVTKSGILYRFSLHALKRFPPHYRGQLWGIVAGSFALNALIPSSSAKVSLGVPIAGTISESMGFKSRSRGAAGLGLAAMIFYGFTAPFVLTGSYTNVMAYGLVSSDEPVSWLHWALYALPAFLIFGIVMLLLLSYMFRGTVAEKGVSAGILNEQIRLLGPLSKEERIAVITILGCILLMVLQPLHGIDSTWILMVGFSVLVITGILDKQTLTSGIDWTFLLFLGVAFSFAEVANQLGIVEALSSFLGGPMAWFVSSPTLFLLAVIFLSFLVTLVVRDDPAVILLVTALLPLAEQAGIHPWILVIIILLSTDPFFFTYQSPTYLTAYYSSDGKAFSHAQGQKVALGYAAAVLLVAVLCVPYWRWLGLIAQ</sequence>
<feature type="transmembrane region" description="Helical" evidence="9">
    <location>
        <begin position="275"/>
        <end position="295"/>
    </location>
</feature>
<protein>
    <recommendedName>
        <fullName evidence="3">Sodium-dependent dicarboxylate transporter SdcS</fullName>
    </recommendedName>
    <alternativeName>
        <fullName evidence="8">Na(+)/dicarboxylate symporter</fullName>
    </alternativeName>
</protein>
<accession>A0ABV6J5S2</accession>
<comment type="similarity">
    <text evidence="2">Belongs to the SLC13A/DASS transporter (TC 2.A.47) family. NADC subfamily.</text>
</comment>
<dbReference type="PANTHER" id="PTHR10283">
    <property type="entry name" value="SOLUTE CARRIER FAMILY 13 MEMBER"/>
    <property type="match status" value="1"/>
</dbReference>
<feature type="transmembrane region" description="Helical" evidence="9">
    <location>
        <begin position="568"/>
        <end position="594"/>
    </location>
</feature>
<comment type="subcellular location">
    <subcellularLocation>
        <location evidence="1">Membrane</location>
        <topology evidence="1">Multi-pass membrane protein</topology>
    </subcellularLocation>
</comment>
<evidence type="ECO:0000256" key="4">
    <source>
        <dbReference type="ARBA" id="ARBA00022692"/>
    </source>
</evidence>
<feature type="transmembrane region" description="Helical" evidence="9">
    <location>
        <begin position="536"/>
        <end position="561"/>
    </location>
</feature>
<keyword evidence="5" id="KW-0769">Symport</keyword>
<evidence type="ECO:0000256" key="2">
    <source>
        <dbReference type="ARBA" id="ARBA00006772"/>
    </source>
</evidence>
<dbReference type="RefSeq" id="WP_204818469.1">
    <property type="nucleotide sequence ID" value="NZ_JANHOF010000004.1"/>
</dbReference>
<evidence type="ECO:0000256" key="5">
    <source>
        <dbReference type="ARBA" id="ARBA00022847"/>
    </source>
</evidence>
<dbReference type="PANTHER" id="PTHR10283:SF82">
    <property type="entry name" value="SOLUTE CARRIER FAMILY 13 MEMBER 2"/>
    <property type="match status" value="1"/>
</dbReference>
<comment type="caution">
    <text evidence="10">The sequence shown here is derived from an EMBL/GenBank/DDBJ whole genome shotgun (WGS) entry which is preliminary data.</text>
</comment>
<keyword evidence="6 9" id="KW-1133">Transmembrane helix</keyword>
<feature type="transmembrane region" description="Helical" evidence="9">
    <location>
        <begin position="504"/>
        <end position="524"/>
    </location>
</feature>
<dbReference type="Proteomes" id="UP001589818">
    <property type="component" value="Unassembled WGS sequence"/>
</dbReference>
<organism evidence="10 11">
    <name type="scientific">Paenibacillus mendelii</name>
    <dbReference type="NCBI Taxonomy" id="206163"/>
    <lineage>
        <taxon>Bacteria</taxon>
        <taxon>Bacillati</taxon>
        <taxon>Bacillota</taxon>
        <taxon>Bacilli</taxon>
        <taxon>Bacillales</taxon>
        <taxon>Paenibacillaceae</taxon>
        <taxon>Paenibacillus</taxon>
    </lineage>
</organism>
<reference evidence="10 11" key="1">
    <citation type="submission" date="2024-09" db="EMBL/GenBank/DDBJ databases">
        <authorList>
            <person name="Sun Q."/>
            <person name="Mori K."/>
        </authorList>
    </citation>
    <scope>NUCLEOTIDE SEQUENCE [LARGE SCALE GENOMIC DNA]</scope>
    <source>
        <strain evidence="10 11">CCM 4839</strain>
    </source>
</reference>
<keyword evidence="4 9" id="KW-0812">Transmembrane</keyword>
<evidence type="ECO:0000313" key="11">
    <source>
        <dbReference type="Proteomes" id="UP001589818"/>
    </source>
</evidence>
<keyword evidence="7 9" id="KW-0472">Membrane</keyword>
<evidence type="ECO:0000256" key="9">
    <source>
        <dbReference type="SAM" id="Phobius"/>
    </source>
</evidence>
<proteinExistence type="inferred from homology"/>
<keyword evidence="5" id="KW-0813">Transport</keyword>
<feature type="transmembrane region" description="Helical" evidence="9">
    <location>
        <begin position="357"/>
        <end position="380"/>
    </location>
</feature>
<dbReference type="Pfam" id="PF00939">
    <property type="entry name" value="Na_sulph_symp"/>
    <property type="match status" value="1"/>
</dbReference>
<feature type="transmembrane region" description="Helical" evidence="9">
    <location>
        <begin position="629"/>
        <end position="647"/>
    </location>
</feature>
<name>A0ABV6J5S2_9BACL</name>
<keyword evidence="11" id="KW-1185">Reference proteome</keyword>
<evidence type="ECO:0000256" key="8">
    <source>
        <dbReference type="ARBA" id="ARBA00031174"/>
    </source>
</evidence>